<dbReference type="EMBL" id="CM043787">
    <property type="protein sequence ID" value="KAI4830816.1"/>
    <property type="molecule type" value="Genomic_DNA"/>
</dbReference>
<gene>
    <name evidence="1" type="ORF">KUCAC02_002423</name>
</gene>
<evidence type="ECO:0000313" key="1">
    <source>
        <dbReference type="EMBL" id="KAI4830816.1"/>
    </source>
</evidence>
<reference evidence="1" key="1">
    <citation type="submission" date="2022-05" db="EMBL/GenBank/DDBJ databases">
        <title>Chromosome-level genome of Chaenocephalus aceratus.</title>
        <authorList>
            <person name="Park H."/>
        </authorList>
    </citation>
    <scope>NUCLEOTIDE SEQUENCE</scope>
    <source>
        <strain evidence="1">KU_202001</strain>
    </source>
</reference>
<comment type="caution">
    <text evidence="1">The sequence shown here is derived from an EMBL/GenBank/DDBJ whole genome shotgun (WGS) entry which is preliminary data.</text>
</comment>
<proteinExistence type="predicted"/>
<protein>
    <submittedName>
        <fullName evidence="1">Uncharacterized protein</fullName>
    </submittedName>
</protein>
<accession>A0ACB9XTJ3</accession>
<dbReference type="Proteomes" id="UP001057452">
    <property type="component" value="Chromosome 3"/>
</dbReference>
<organism evidence="1 2">
    <name type="scientific">Chaenocephalus aceratus</name>
    <name type="common">Blackfin icefish</name>
    <name type="synonym">Chaenichthys aceratus</name>
    <dbReference type="NCBI Taxonomy" id="36190"/>
    <lineage>
        <taxon>Eukaryota</taxon>
        <taxon>Metazoa</taxon>
        <taxon>Chordata</taxon>
        <taxon>Craniata</taxon>
        <taxon>Vertebrata</taxon>
        <taxon>Euteleostomi</taxon>
        <taxon>Actinopterygii</taxon>
        <taxon>Neopterygii</taxon>
        <taxon>Teleostei</taxon>
        <taxon>Neoteleostei</taxon>
        <taxon>Acanthomorphata</taxon>
        <taxon>Eupercaria</taxon>
        <taxon>Perciformes</taxon>
        <taxon>Notothenioidei</taxon>
        <taxon>Channichthyidae</taxon>
        <taxon>Chaenocephalus</taxon>
    </lineage>
</organism>
<keyword evidence="2" id="KW-1185">Reference proteome</keyword>
<evidence type="ECO:0000313" key="2">
    <source>
        <dbReference type="Proteomes" id="UP001057452"/>
    </source>
</evidence>
<sequence>MPGWCQSSPMSPSVQYVPARAVCWLRKKEEDDCNVLSCHSQHQTKGEVNLFHLINGPHSGSPAECVPPFDTDGGQVTDCVMMQGRIMDCSPECLHCFIHCSTVPQANTHCS</sequence>
<name>A0ACB9XTJ3_CHAAC</name>